<dbReference type="EMBL" id="FUYH01000018">
    <property type="protein sequence ID" value="SKA95369.1"/>
    <property type="molecule type" value="Genomic_DNA"/>
</dbReference>
<feature type="transmembrane region" description="Helical" evidence="1">
    <location>
        <begin position="72"/>
        <end position="92"/>
    </location>
</feature>
<organism evidence="2 3">
    <name type="scientific">Caloramator quimbayensis</name>
    <dbReference type="NCBI Taxonomy" id="1147123"/>
    <lineage>
        <taxon>Bacteria</taxon>
        <taxon>Bacillati</taxon>
        <taxon>Bacillota</taxon>
        <taxon>Clostridia</taxon>
        <taxon>Eubacteriales</taxon>
        <taxon>Clostridiaceae</taxon>
        <taxon>Caloramator</taxon>
    </lineage>
</organism>
<reference evidence="3" key="1">
    <citation type="submission" date="2017-02" db="EMBL/GenBank/DDBJ databases">
        <authorList>
            <person name="Varghese N."/>
            <person name="Submissions S."/>
        </authorList>
    </citation>
    <scope>NUCLEOTIDE SEQUENCE [LARGE SCALE GENOMIC DNA]</scope>
    <source>
        <strain evidence="3">USBA 833</strain>
    </source>
</reference>
<evidence type="ECO:0000313" key="2">
    <source>
        <dbReference type="EMBL" id="SKA95369.1"/>
    </source>
</evidence>
<feature type="transmembrane region" description="Helical" evidence="1">
    <location>
        <begin position="45"/>
        <end position="66"/>
    </location>
</feature>
<proteinExistence type="predicted"/>
<keyword evidence="1" id="KW-1133">Transmembrane helix</keyword>
<sequence length="105" mass="11959">MKVFPIVAIADIVIIIVSFALFSALISGEKRHRIWEKYISSFSRFVIYIFIVTIAVNVITALIVYALRYERYLNIIAPSIQSIIIGFIASCVPRRGVEHNKSKDK</sequence>
<evidence type="ECO:0000313" key="3">
    <source>
        <dbReference type="Proteomes" id="UP000190105"/>
    </source>
</evidence>
<protein>
    <submittedName>
        <fullName evidence="2">Uncharacterized protein</fullName>
    </submittedName>
</protein>
<keyword evidence="1" id="KW-0812">Transmembrane</keyword>
<accession>A0A1T4Y0P1</accession>
<dbReference type="RefSeq" id="WP_078697176.1">
    <property type="nucleotide sequence ID" value="NZ_FUYH01000018.1"/>
</dbReference>
<evidence type="ECO:0000256" key="1">
    <source>
        <dbReference type="SAM" id="Phobius"/>
    </source>
</evidence>
<keyword evidence="3" id="KW-1185">Reference proteome</keyword>
<dbReference type="AlphaFoldDB" id="A0A1T4Y0P1"/>
<feature type="transmembrane region" description="Helical" evidence="1">
    <location>
        <begin position="6"/>
        <end position="25"/>
    </location>
</feature>
<dbReference type="OrthoDB" id="1934572at2"/>
<keyword evidence="1" id="KW-0472">Membrane</keyword>
<gene>
    <name evidence="2" type="ORF">SAMN05443428_11814</name>
</gene>
<name>A0A1T4Y0P1_9CLOT</name>
<dbReference type="Proteomes" id="UP000190105">
    <property type="component" value="Unassembled WGS sequence"/>
</dbReference>